<accession>A0A6A6CMQ6</accession>
<dbReference type="OrthoDB" id="3645744at2759"/>
<evidence type="ECO:0000256" key="1">
    <source>
        <dbReference type="SAM" id="MobiDB-lite"/>
    </source>
</evidence>
<name>A0A6A6CMQ6_ZASCE</name>
<sequence>MSGLMDKVKDKVKGAGGSGDKPSGIENTADKQVNTQIDNATDRAGLGDKYDDKIDKFADKEVNKQIPGGQQ</sequence>
<dbReference type="RefSeq" id="XP_033668091.1">
    <property type="nucleotide sequence ID" value="XM_033806422.1"/>
</dbReference>
<gene>
    <name evidence="2" type="ORF">M409DRAFT_22630</name>
</gene>
<keyword evidence="3" id="KW-1185">Reference proteome</keyword>
<feature type="compositionally biased region" description="Basic and acidic residues" evidence="1">
    <location>
        <begin position="1"/>
        <end position="13"/>
    </location>
</feature>
<dbReference type="GeneID" id="54559694"/>
<dbReference type="AlphaFoldDB" id="A0A6A6CMQ6"/>
<proteinExistence type="predicted"/>
<dbReference type="EMBL" id="ML993594">
    <property type="protein sequence ID" value="KAF2167202.1"/>
    <property type="molecule type" value="Genomic_DNA"/>
</dbReference>
<feature type="compositionally biased region" description="Polar residues" evidence="1">
    <location>
        <begin position="30"/>
        <end position="39"/>
    </location>
</feature>
<feature type="region of interest" description="Disordered" evidence="1">
    <location>
        <begin position="1"/>
        <end position="52"/>
    </location>
</feature>
<evidence type="ECO:0000313" key="3">
    <source>
        <dbReference type="Proteomes" id="UP000799537"/>
    </source>
</evidence>
<organism evidence="2 3">
    <name type="scientific">Zasmidium cellare ATCC 36951</name>
    <dbReference type="NCBI Taxonomy" id="1080233"/>
    <lineage>
        <taxon>Eukaryota</taxon>
        <taxon>Fungi</taxon>
        <taxon>Dikarya</taxon>
        <taxon>Ascomycota</taxon>
        <taxon>Pezizomycotina</taxon>
        <taxon>Dothideomycetes</taxon>
        <taxon>Dothideomycetidae</taxon>
        <taxon>Mycosphaerellales</taxon>
        <taxon>Mycosphaerellaceae</taxon>
        <taxon>Zasmidium</taxon>
    </lineage>
</organism>
<reference evidence="2" key="1">
    <citation type="journal article" date="2020" name="Stud. Mycol.">
        <title>101 Dothideomycetes genomes: a test case for predicting lifestyles and emergence of pathogens.</title>
        <authorList>
            <person name="Haridas S."/>
            <person name="Albert R."/>
            <person name="Binder M."/>
            <person name="Bloem J."/>
            <person name="Labutti K."/>
            <person name="Salamov A."/>
            <person name="Andreopoulos B."/>
            <person name="Baker S."/>
            <person name="Barry K."/>
            <person name="Bills G."/>
            <person name="Bluhm B."/>
            <person name="Cannon C."/>
            <person name="Castanera R."/>
            <person name="Culley D."/>
            <person name="Daum C."/>
            <person name="Ezra D."/>
            <person name="Gonzalez J."/>
            <person name="Henrissat B."/>
            <person name="Kuo A."/>
            <person name="Liang C."/>
            <person name="Lipzen A."/>
            <person name="Lutzoni F."/>
            <person name="Magnuson J."/>
            <person name="Mondo S."/>
            <person name="Nolan M."/>
            <person name="Ohm R."/>
            <person name="Pangilinan J."/>
            <person name="Park H.-J."/>
            <person name="Ramirez L."/>
            <person name="Alfaro M."/>
            <person name="Sun H."/>
            <person name="Tritt A."/>
            <person name="Yoshinaga Y."/>
            <person name="Zwiers L.-H."/>
            <person name="Turgeon B."/>
            <person name="Goodwin S."/>
            <person name="Spatafora J."/>
            <person name="Crous P."/>
            <person name="Grigoriev I."/>
        </authorList>
    </citation>
    <scope>NUCLEOTIDE SEQUENCE</scope>
    <source>
        <strain evidence="2">ATCC 36951</strain>
    </source>
</reference>
<dbReference type="Proteomes" id="UP000799537">
    <property type="component" value="Unassembled WGS sequence"/>
</dbReference>
<evidence type="ECO:0000313" key="2">
    <source>
        <dbReference type="EMBL" id="KAF2167202.1"/>
    </source>
</evidence>
<protein>
    <submittedName>
        <fullName evidence="2">Uncharacterized protein</fullName>
    </submittedName>
</protein>